<gene>
    <name evidence="9" type="ORF">PCOL08062_LOCUS3062</name>
</gene>
<evidence type="ECO:0000256" key="1">
    <source>
        <dbReference type="ARBA" id="ARBA00004123"/>
    </source>
</evidence>
<evidence type="ECO:0000256" key="3">
    <source>
        <dbReference type="ARBA" id="ARBA00022574"/>
    </source>
</evidence>
<evidence type="ECO:0000313" key="9">
    <source>
        <dbReference type="EMBL" id="CAD8233492.1"/>
    </source>
</evidence>
<feature type="domain" description="Histone-binding protein RBBP4-like N-terminal" evidence="8">
    <location>
        <begin position="29"/>
        <end position="94"/>
    </location>
</feature>
<feature type="repeat" description="WD" evidence="7">
    <location>
        <begin position="298"/>
        <end position="331"/>
    </location>
</feature>
<dbReference type="GO" id="GO:0006325">
    <property type="term" value="P:chromatin organization"/>
    <property type="evidence" value="ECO:0007669"/>
    <property type="project" value="UniProtKB-KW"/>
</dbReference>
<keyword evidence="4" id="KW-0677">Repeat</keyword>
<dbReference type="InterPro" id="IPR020472">
    <property type="entry name" value="WD40_PAC1"/>
</dbReference>
<dbReference type="SUPFAM" id="SSF50978">
    <property type="entry name" value="WD40 repeat-like"/>
    <property type="match status" value="1"/>
</dbReference>
<dbReference type="PROSITE" id="PS50082">
    <property type="entry name" value="WD_REPEATS_2"/>
    <property type="match status" value="3"/>
</dbReference>
<dbReference type="Pfam" id="PF00400">
    <property type="entry name" value="WD40"/>
    <property type="match status" value="3"/>
</dbReference>
<dbReference type="Gene3D" id="2.130.10.10">
    <property type="entry name" value="YVTN repeat-like/Quinoprotein amine dehydrogenase"/>
    <property type="match status" value="1"/>
</dbReference>
<dbReference type="InterPro" id="IPR036322">
    <property type="entry name" value="WD40_repeat_dom_sf"/>
</dbReference>
<organism evidence="9">
    <name type="scientific">Prasinoderma coloniale</name>
    <dbReference type="NCBI Taxonomy" id="156133"/>
    <lineage>
        <taxon>Eukaryota</taxon>
        <taxon>Viridiplantae</taxon>
        <taxon>Prasinodermophyta</taxon>
        <taxon>Prasinodermophyceae</taxon>
        <taxon>Prasinodermales</taxon>
        <taxon>Prasinodermaceae</taxon>
        <taxon>Prasinoderma</taxon>
    </lineage>
</organism>
<comment type="similarity">
    <text evidence="2">Belongs to the WD repeat RBAP46/RBAP48/MSI1 family.</text>
</comment>
<dbReference type="InterPro" id="IPR001680">
    <property type="entry name" value="WD40_rpt"/>
</dbReference>
<name>A0A7R9TEP6_9VIRI</name>
<evidence type="ECO:0000259" key="8">
    <source>
        <dbReference type="Pfam" id="PF12265"/>
    </source>
</evidence>
<dbReference type="Pfam" id="PF12265">
    <property type="entry name" value="CAF1C_H4-bd"/>
    <property type="match status" value="1"/>
</dbReference>
<dbReference type="GO" id="GO:0005634">
    <property type="term" value="C:nucleus"/>
    <property type="evidence" value="ECO:0007669"/>
    <property type="project" value="UniProtKB-SubCell"/>
</dbReference>
<feature type="repeat" description="WD" evidence="7">
    <location>
        <begin position="343"/>
        <end position="376"/>
    </location>
</feature>
<dbReference type="InterPro" id="IPR050459">
    <property type="entry name" value="WD_repeat_RBAP46/RBAP48/MSI1"/>
</dbReference>
<dbReference type="AlphaFoldDB" id="A0A7R9TEP6"/>
<evidence type="ECO:0000256" key="2">
    <source>
        <dbReference type="ARBA" id="ARBA00009341"/>
    </source>
</evidence>
<evidence type="ECO:0000256" key="4">
    <source>
        <dbReference type="ARBA" id="ARBA00022737"/>
    </source>
</evidence>
<evidence type="ECO:0000256" key="7">
    <source>
        <dbReference type="PROSITE-ProRule" id="PRU00221"/>
    </source>
</evidence>
<dbReference type="PANTHER" id="PTHR22850">
    <property type="entry name" value="WD40 REPEAT FAMILY"/>
    <property type="match status" value="1"/>
</dbReference>
<accession>A0A7R9TEP6</accession>
<evidence type="ECO:0000256" key="5">
    <source>
        <dbReference type="ARBA" id="ARBA00022853"/>
    </source>
</evidence>
<keyword evidence="6" id="KW-0539">Nucleus</keyword>
<reference evidence="9" key="1">
    <citation type="submission" date="2021-01" db="EMBL/GenBank/DDBJ databases">
        <authorList>
            <person name="Corre E."/>
            <person name="Pelletier E."/>
            <person name="Niang G."/>
            <person name="Scheremetjew M."/>
            <person name="Finn R."/>
            <person name="Kale V."/>
            <person name="Holt S."/>
            <person name="Cochrane G."/>
            <person name="Meng A."/>
            <person name="Brown T."/>
            <person name="Cohen L."/>
        </authorList>
    </citation>
    <scope>NUCLEOTIDE SEQUENCE</scope>
    <source>
        <strain evidence="9">CCMP1413</strain>
    </source>
</reference>
<feature type="repeat" description="WD" evidence="7">
    <location>
        <begin position="252"/>
        <end position="285"/>
    </location>
</feature>
<protein>
    <recommendedName>
        <fullName evidence="8">Histone-binding protein RBBP4-like N-terminal domain-containing protein</fullName>
    </recommendedName>
</protein>
<comment type="subcellular location">
    <subcellularLocation>
        <location evidence="1">Nucleus</location>
    </subcellularLocation>
</comment>
<keyword evidence="3 7" id="KW-0853">WD repeat</keyword>
<dbReference type="PRINTS" id="PR00320">
    <property type="entry name" value="GPROTEINBRPT"/>
</dbReference>
<keyword evidence="5" id="KW-0156">Chromatin regulator</keyword>
<dbReference type="SMART" id="SM00320">
    <property type="entry name" value="WD40"/>
    <property type="match status" value="6"/>
</dbReference>
<dbReference type="InterPro" id="IPR022052">
    <property type="entry name" value="Histone-bd_RBBP4-like_N"/>
</dbReference>
<dbReference type="PROSITE" id="PS50294">
    <property type="entry name" value="WD_REPEATS_REGION"/>
    <property type="match status" value="3"/>
</dbReference>
<dbReference type="InterPro" id="IPR015943">
    <property type="entry name" value="WD40/YVTN_repeat-like_dom_sf"/>
</dbReference>
<evidence type="ECO:0000256" key="6">
    <source>
        <dbReference type="ARBA" id="ARBA00023242"/>
    </source>
</evidence>
<proteinExistence type="inferred from homology"/>
<sequence>MAADMEVDAGLAEDEAEAEARERAAARLYAQWKALIPYMYDWFSNDNRAWPSLSCRWGAVLEKSAHKTKQRAYFAEQTDGTTPNTLIVASMQVLQPRVAQADYISTFSEETRSPFVTKSKTLIHPGEVNKIREFACHPSLIATSTDSPEAYLWNTSTQDDRAKEATRQGVEVKCSCPDLVLAGHTAAAPFALATAAADHKAASGGADALVALWDVSDHTSTLCATAVDPQARAPAKAGGDPPGPRLDARMLFRGHTASIEDVCFCADDSRLLASVGDDGMLALWDERAGGDSMADSAPKAHTEDVHAVDWSPHDANLIVTGGADGVAKVWDRRSLGKGCVGAYEYHDQPILRVQWNPDAAGFFTSGGQDGRILIWDTSKDGARPPGTQDGAGSSPPPAVLFQHNGHRAEVVDFHWNPYSAWTMLSVSNDTERNGGSTMQMWRVSDLLYRPEEEMREEIQGFRELLEAEDAAKGDDKAAKMDA</sequence>
<dbReference type="EMBL" id="HBDZ01004009">
    <property type="protein sequence ID" value="CAD8233492.1"/>
    <property type="molecule type" value="Transcribed_RNA"/>
</dbReference>